<reference evidence="2" key="1">
    <citation type="submission" date="2022-06" db="EMBL/GenBank/DDBJ databases">
        <title>Genome Sequence of Candolleomyces eurysporus.</title>
        <authorList>
            <person name="Buettner E."/>
        </authorList>
    </citation>
    <scope>NUCLEOTIDE SEQUENCE</scope>
    <source>
        <strain evidence="2">VTCC 930004</strain>
    </source>
</reference>
<evidence type="ECO:0000313" key="2">
    <source>
        <dbReference type="EMBL" id="KAJ2921877.1"/>
    </source>
</evidence>
<protein>
    <submittedName>
        <fullName evidence="2">Uncharacterized protein</fullName>
    </submittedName>
</protein>
<organism evidence="2 3">
    <name type="scientific">Candolleomyces eurysporus</name>
    <dbReference type="NCBI Taxonomy" id="2828524"/>
    <lineage>
        <taxon>Eukaryota</taxon>
        <taxon>Fungi</taxon>
        <taxon>Dikarya</taxon>
        <taxon>Basidiomycota</taxon>
        <taxon>Agaricomycotina</taxon>
        <taxon>Agaricomycetes</taxon>
        <taxon>Agaricomycetidae</taxon>
        <taxon>Agaricales</taxon>
        <taxon>Agaricineae</taxon>
        <taxon>Psathyrellaceae</taxon>
        <taxon>Candolleomyces</taxon>
    </lineage>
</organism>
<keyword evidence="3" id="KW-1185">Reference proteome</keyword>
<feature type="non-terminal residue" evidence="2">
    <location>
        <position position="151"/>
    </location>
</feature>
<comment type="caution">
    <text evidence="2">The sequence shown here is derived from an EMBL/GenBank/DDBJ whole genome shotgun (WGS) entry which is preliminary data.</text>
</comment>
<dbReference type="Proteomes" id="UP001140091">
    <property type="component" value="Unassembled WGS sequence"/>
</dbReference>
<evidence type="ECO:0000256" key="1">
    <source>
        <dbReference type="SAM" id="MobiDB-lite"/>
    </source>
</evidence>
<proteinExistence type="predicted"/>
<accession>A0A9W8M9P3</accession>
<evidence type="ECO:0000313" key="3">
    <source>
        <dbReference type="Proteomes" id="UP001140091"/>
    </source>
</evidence>
<feature type="region of interest" description="Disordered" evidence="1">
    <location>
        <begin position="82"/>
        <end position="102"/>
    </location>
</feature>
<dbReference type="OrthoDB" id="2861623at2759"/>
<dbReference type="AlphaFoldDB" id="A0A9W8M9P3"/>
<name>A0A9W8M9P3_9AGAR</name>
<dbReference type="EMBL" id="JANBPK010001540">
    <property type="protein sequence ID" value="KAJ2921877.1"/>
    <property type="molecule type" value="Genomic_DNA"/>
</dbReference>
<gene>
    <name evidence="2" type="ORF">H1R20_g15215</name>
</gene>
<sequence length="151" mass="16100">MNYAGEMVKEALEELDHLKCELSPSTSDSGVTSGEGTRGWLDLVKSAVGFSGDISAGKRMGSDCKFLTDVVMGPPLTNDNNTGLDLGVGHAAGPTSGTKSSPEQTAQYIQALKDYIVGSIHWGYETELYFGQKGNKVHSFGWVFLACSDDL</sequence>